<keyword evidence="1 4" id="KW-0436">Ligase</keyword>
<keyword evidence="2" id="KW-0547">Nucleotide-binding</keyword>
<evidence type="ECO:0000256" key="1">
    <source>
        <dbReference type="ARBA" id="ARBA00022598"/>
    </source>
</evidence>
<dbReference type="GO" id="GO:0018169">
    <property type="term" value="F:ribosomal S6-glutamic acid ligase activity"/>
    <property type="evidence" value="ECO:0007669"/>
    <property type="project" value="TreeGrafter"/>
</dbReference>
<sequence length="334" mass="36837">MTTEKKSFGLPGYEDMELSTQIIMREAIEAGIAVTVLDRGENLIELRKDGRREFVQQATKTSKDNYITPLLMENKAVSKDLMAQAGIPVPAGIEIQRDEPLGGCLPQWVGKTLVVKPKSTNFGLGITVIDHPAEMGELEAAVRLAFTFDSVILLEDFVPGKEFRFLVLEGETLAVLHRRAANVVGNGISTIRELVDSKNKDPRRGDDHEKPLNKIILDEAALGFLKAQGMTPDSVPTENERVTLRGNSNISTGGDSIDYTDVMPQVFKDLAVRAAAVFDAFICGVDLIIADYQDPESPHAIIEVNYNPHIAMQCYPYRGPERRLGKAVLDKLFN</sequence>
<name>A0A1H4CQJ7_9FIRM</name>
<reference evidence="4 5" key="1">
    <citation type="submission" date="2016-10" db="EMBL/GenBank/DDBJ databases">
        <authorList>
            <person name="de Groot N.N."/>
        </authorList>
    </citation>
    <scope>NUCLEOTIDE SEQUENCE [LARGE SCALE GENOMIC DNA]</scope>
    <source>
        <strain evidence="4 5">SR12</strain>
    </source>
</reference>
<proteinExistence type="predicted"/>
<keyword evidence="5" id="KW-1185">Reference proteome</keyword>
<dbReference type="PANTHER" id="PTHR21621:SF0">
    <property type="entry name" value="BETA-CITRYLGLUTAMATE SYNTHASE B-RELATED"/>
    <property type="match status" value="1"/>
</dbReference>
<evidence type="ECO:0000313" key="5">
    <source>
        <dbReference type="Proteomes" id="UP000199394"/>
    </source>
</evidence>
<dbReference type="Pfam" id="PF18419">
    <property type="entry name" value="ATP-grasp_6"/>
    <property type="match status" value="1"/>
</dbReference>
<dbReference type="GO" id="GO:0046872">
    <property type="term" value="F:metal ion binding"/>
    <property type="evidence" value="ECO:0007669"/>
    <property type="project" value="InterPro"/>
</dbReference>
<feature type="domain" description="ATP-grasp" evidence="3">
    <location>
        <begin position="79"/>
        <end position="333"/>
    </location>
</feature>
<gene>
    <name evidence="4" type="ORF">SAMN04515656_1179</name>
</gene>
<evidence type="ECO:0000259" key="3">
    <source>
        <dbReference type="PROSITE" id="PS50975"/>
    </source>
</evidence>
<dbReference type="Proteomes" id="UP000199394">
    <property type="component" value="Unassembled WGS sequence"/>
</dbReference>
<dbReference type="GO" id="GO:0005737">
    <property type="term" value="C:cytoplasm"/>
    <property type="evidence" value="ECO:0007669"/>
    <property type="project" value="TreeGrafter"/>
</dbReference>
<keyword evidence="2" id="KW-0067">ATP-binding</keyword>
<evidence type="ECO:0000256" key="2">
    <source>
        <dbReference type="PROSITE-ProRule" id="PRU00409"/>
    </source>
</evidence>
<dbReference type="InterPro" id="IPR011095">
    <property type="entry name" value="Dala_Dala_lig_C"/>
</dbReference>
<dbReference type="PROSITE" id="PS50975">
    <property type="entry name" value="ATP_GRASP"/>
    <property type="match status" value="1"/>
</dbReference>
<dbReference type="Gene3D" id="3.30.470.20">
    <property type="entry name" value="ATP-grasp fold, B domain"/>
    <property type="match status" value="2"/>
</dbReference>
<dbReference type="GO" id="GO:0005524">
    <property type="term" value="F:ATP binding"/>
    <property type="evidence" value="ECO:0007669"/>
    <property type="project" value="UniProtKB-UniRule"/>
</dbReference>
<dbReference type="AlphaFoldDB" id="A0A1H4CQJ7"/>
<dbReference type="PANTHER" id="PTHR21621">
    <property type="entry name" value="RIBOSOMAL PROTEIN S6 MODIFICATION PROTEIN"/>
    <property type="match status" value="1"/>
</dbReference>
<dbReference type="GO" id="GO:0008716">
    <property type="term" value="F:D-alanine-D-alanine ligase activity"/>
    <property type="evidence" value="ECO:0007669"/>
    <property type="project" value="InterPro"/>
</dbReference>
<dbReference type="OrthoDB" id="9803907at2"/>
<dbReference type="SUPFAM" id="SSF56059">
    <property type="entry name" value="Glutathione synthetase ATP-binding domain-like"/>
    <property type="match status" value="1"/>
</dbReference>
<dbReference type="STRING" id="81409.SAMN04515656_1179"/>
<dbReference type="NCBIfam" id="NF002688">
    <property type="entry name" value="PRK02471.1"/>
    <property type="match status" value="1"/>
</dbReference>
<dbReference type="RefSeq" id="WP_090308267.1">
    <property type="nucleotide sequence ID" value="NZ_FNRK01000017.1"/>
</dbReference>
<accession>A0A1H4CQJ7</accession>
<dbReference type="InterPro" id="IPR011761">
    <property type="entry name" value="ATP-grasp"/>
</dbReference>
<dbReference type="GO" id="GO:0009432">
    <property type="term" value="P:SOS response"/>
    <property type="evidence" value="ECO:0007669"/>
    <property type="project" value="TreeGrafter"/>
</dbReference>
<organism evidence="4 5">
    <name type="scientific">Eubacterium aggregans</name>
    <dbReference type="NCBI Taxonomy" id="81409"/>
    <lineage>
        <taxon>Bacteria</taxon>
        <taxon>Bacillati</taxon>
        <taxon>Bacillota</taxon>
        <taxon>Clostridia</taxon>
        <taxon>Eubacteriales</taxon>
        <taxon>Eubacteriaceae</taxon>
        <taxon>Eubacterium</taxon>
    </lineage>
</organism>
<dbReference type="EMBL" id="FNRK01000017">
    <property type="protein sequence ID" value="SEA62627.1"/>
    <property type="molecule type" value="Genomic_DNA"/>
</dbReference>
<dbReference type="Pfam" id="PF07478">
    <property type="entry name" value="Dala_Dala_lig_C"/>
    <property type="match status" value="1"/>
</dbReference>
<evidence type="ECO:0000313" key="4">
    <source>
        <dbReference type="EMBL" id="SEA62627.1"/>
    </source>
</evidence>
<dbReference type="InterPro" id="IPR040657">
    <property type="entry name" value="GshAB_ATP-grasp"/>
</dbReference>
<protein>
    <submittedName>
        <fullName evidence="4">Glutamate--cysteine ligase</fullName>
    </submittedName>
</protein>